<dbReference type="SUPFAM" id="SSF51182">
    <property type="entry name" value="RmlC-like cupins"/>
    <property type="match status" value="1"/>
</dbReference>
<protein>
    <submittedName>
        <fullName evidence="2">Cupin domain-containing protein</fullName>
    </submittedName>
</protein>
<dbReference type="Gene3D" id="2.60.120.10">
    <property type="entry name" value="Jelly Rolls"/>
    <property type="match status" value="1"/>
</dbReference>
<comment type="caution">
    <text evidence="2">The sequence shown here is derived from an EMBL/GenBank/DDBJ whole genome shotgun (WGS) entry which is preliminary data.</text>
</comment>
<dbReference type="CDD" id="cd02233">
    <property type="entry name" value="cupin_HNL-like"/>
    <property type="match status" value="1"/>
</dbReference>
<dbReference type="InterPro" id="IPR013096">
    <property type="entry name" value="Cupin_2"/>
</dbReference>
<keyword evidence="3" id="KW-1185">Reference proteome</keyword>
<proteinExistence type="predicted"/>
<dbReference type="PANTHER" id="PTHR43698">
    <property type="entry name" value="RIBD C-TERMINAL DOMAIN CONTAINING PROTEIN"/>
    <property type="match status" value="1"/>
</dbReference>
<dbReference type="InterPro" id="IPR047263">
    <property type="entry name" value="HNL-like_cupin"/>
</dbReference>
<dbReference type="RefSeq" id="WP_345650919.1">
    <property type="nucleotide sequence ID" value="NZ_BAABKB010000014.1"/>
</dbReference>
<sequence length="144" mass="15172">MELKPVAPAAKGPASRFVGDVYSTAIAGREEPSPLIAAVVRFVPGARTHWHSHALGQTLYVTEGVGLVGTRDGEVVCVRAGDTVYAPPGEEHWHGATAGDVMCHVAMVVRDGDAPDTTWLEAVSDEEFQAANEAVAPSRVDAVR</sequence>
<organism evidence="2 3">
    <name type="scientific">Streptomyces siamensis</name>
    <dbReference type="NCBI Taxonomy" id="1274986"/>
    <lineage>
        <taxon>Bacteria</taxon>
        <taxon>Bacillati</taxon>
        <taxon>Actinomycetota</taxon>
        <taxon>Actinomycetes</taxon>
        <taxon>Kitasatosporales</taxon>
        <taxon>Streptomycetaceae</taxon>
        <taxon>Streptomyces</taxon>
    </lineage>
</organism>
<dbReference type="PANTHER" id="PTHR43698:SF1">
    <property type="entry name" value="BLL4564 PROTEIN"/>
    <property type="match status" value="1"/>
</dbReference>
<dbReference type="Pfam" id="PF07883">
    <property type="entry name" value="Cupin_2"/>
    <property type="match status" value="1"/>
</dbReference>
<reference evidence="3" key="1">
    <citation type="journal article" date="2019" name="Int. J. Syst. Evol. Microbiol.">
        <title>The Global Catalogue of Microorganisms (GCM) 10K type strain sequencing project: providing services to taxonomists for standard genome sequencing and annotation.</title>
        <authorList>
            <consortium name="The Broad Institute Genomics Platform"/>
            <consortium name="The Broad Institute Genome Sequencing Center for Infectious Disease"/>
            <person name="Wu L."/>
            <person name="Ma J."/>
        </authorList>
    </citation>
    <scope>NUCLEOTIDE SEQUENCE [LARGE SCALE GENOMIC DNA]</scope>
    <source>
        <strain evidence="3">JCM 18409</strain>
    </source>
</reference>
<evidence type="ECO:0000313" key="2">
    <source>
        <dbReference type="EMBL" id="GAA5015830.1"/>
    </source>
</evidence>
<evidence type="ECO:0000259" key="1">
    <source>
        <dbReference type="Pfam" id="PF07883"/>
    </source>
</evidence>
<dbReference type="InterPro" id="IPR014710">
    <property type="entry name" value="RmlC-like_jellyroll"/>
</dbReference>
<name>A0ABP9IZL2_9ACTN</name>
<evidence type="ECO:0000313" key="3">
    <source>
        <dbReference type="Proteomes" id="UP001501759"/>
    </source>
</evidence>
<accession>A0ABP9IZL2</accession>
<dbReference type="EMBL" id="BAABKB010000014">
    <property type="protein sequence ID" value="GAA5015830.1"/>
    <property type="molecule type" value="Genomic_DNA"/>
</dbReference>
<gene>
    <name evidence="2" type="ORF">GCM10023335_41050</name>
</gene>
<dbReference type="InterPro" id="IPR011051">
    <property type="entry name" value="RmlC_Cupin_sf"/>
</dbReference>
<feature type="domain" description="Cupin type-2" evidence="1">
    <location>
        <begin position="39"/>
        <end position="108"/>
    </location>
</feature>
<dbReference type="Proteomes" id="UP001501759">
    <property type="component" value="Unassembled WGS sequence"/>
</dbReference>